<evidence type="ECO:0000256" key="1">
    <source>
        <dbReference type="SAM" id="MobiDB-lite"/>
    </source>
</evidence>
<dbReference type="EMBL" id="SMBU01000088">
    <property type="protein sequence ID" value="TCU81195.1"/>
    <property type="molecule type" value="Genomic_DNA"/>
</dbReference>
<dbReference type="Pfam" id="PF26363">
    <property type="entry name" value="Phospholipase-like"/>
    <property type="match status" value="1"/>
</dbReference>
<proteinExistence type="predicted"/>
<gene>
    <name evidence="2" type="ORF">EV671_10881</name>
</gene>
<feature type="region of interest" description="Disordered" evidence="1">
    <location>
        <begin position="44"/>
        <end position="67"/>
    </location>
</feature>
<dbReference type="Proteomes" id="UP000295110">
    <property type="component" value="Unassembled WGS sequence"/>
</dbReference>
<keyword evidence="3" id="KW-1185">Reference proteome</keyword>
<dbReference type="RefSeq" id="WP_132576880.1">
    <property type="nucleotide sequence ID" value="NZ_CBCSGL010000126.1"/>
</dbReference>
<organism evidence="2 3">
    <name type="scientific">Roseateles saccharophilus</name>
    <name type="common">Pseudomonas saccharophila</name>
    <dbReference type="NCBI Taxonomy" id="304"/>
    <lineage>
        <taxon>Bacteria</taxon>
        <taxon>Pseudomonadati</taxon>
        <taxon>Pseudomonadota</taxon>
        <taxon>Betaproteobacteria</taxon>
        <taxon>Burkholderiales</taxon>
        <taxon>Sphaerotilaceae</taxon>
        <taxon>Roseateles</taxon>
    </lineage>
</organism>
<dbReference type="Gene3D" id="3.40.50.1820">
    <property type="entry name" value="alpha/beta hydrolase"/>
    <property type="match status" value="1"/>
</dbReference>
<dbReference type="AlphaFoldDB" id="A0A4R3U6K9"/>
<dbReference type="SUPFAM" id="SSF53474">
    <property type="entry name" value="alpha/beta-Hydrolases"/>
    <property type="match status" value="1"/>
</dbReference>
<reference evidence="2 3" key="1">
    <citation type="submission" date="2019-03" db="EMBL/GenBank/DDBJ databases">
        <title>Genomic Encyclopedia of Type Strains, Phase IV (KMG-IV): sequencing the most valuable type-strain genomes for metagenomic binning, comparative biology and taxonomic classification.</title>
        <authorList>
            <person name="Goeker M."/>
        </authorList>
    </citation>
    <scope>NUCLEOTIDE SEQUENCE [LARGE SCALE GENOMIC DNA]</scope>
    <source>
        <strain evidence="2 3">DSM 654</strain>
    </source>
</reference>
<protein>
    <submittedName>
        <fullName evidence="2">DUF2974 family protein</fullName>
    </submittedName>
</protein>
<sequence>MHQATLALVLRQPGTLLDLPQAVRQLDEMVVDCHAGTLSIWRSDAYRSDDPPGQPGRSLSPEPGQRRTQAMADLALTNPLMAAALRALCSGGGNAQAVQAPGGSVSPLAPASASASASASSPSAPAVPPTPASPPQGAGSQADTPPVVAPRVPGDTSAPTTPGGGPSIIDAPAFPGSAFSVRTLARLALGTYTSPAMLQAEMDVAVVLNQVLGQVESRPTPNQSLKLMLTRRSLDVTLHKQEALERSLGDKAALLESADLQAMALPPLPRHTPSSFVAELYRHNASGQYVLAFRGTAEAADWISNLWMGVDLAEVTAPHYAAAEELLAELRKRGISPLVVGHSLGAGMAQYVAYRFGLKVVGFNASPLPIRYLSGRRYDPADARLFTALELPPPGTPVSSDHDQRLGDPLSLGLDSLRKHAPRADAWIKANRQLVKPVCLLTLPEPYFDADEDADMARAVGEHFVSGPLQSLLTASTAGTVKSIAKKMAISQGLEMLLDDPAWAQASIGHAAAAVEAQRRAVIAGVEQAKALQGMAKALGWLYNASTGRNMGKTAVQIGAGVVDLIAAQYVKRLLQVHGMARFVRGLGVTGDLNPYAIGPDGSSPCAAVSSSY</sequence>
<dbReference type="InterPro" id="IPR029058">
    <property type="entry name" value="AB_hydrolase_fold"/>
</dbReference>
<feature type="compositionally biased region" description="Pro residues" evidence="1">
    <location>
        <begin position="125"/>
        <end position="134"/>
    </location>
</feature>
<feature type="region of interest" description="Disordered" evidence="1">
    <location>
        <begin position="93"/>
        <end position="169"/>
    </location>
</feature>
<name>A0A4R3U6K9_ROSSA</name>
<accession>A0A4R3U6K9</accession>
<evidence type="ECO:0000313" key="3">
    <source>
        <dbReference type="Proteomes" id="UP000295110"/>
    </source>
</evidence>
<evidence type="ECO:0000313" key="2">
    <source>
        <dbReference type="EMBL" id="TCU81195.1"/>
    </source>
</evidence>
<comment type="caution">
    <text evidence="2">The sequence shown here is derived from an EMBL/GenBank/DDBJ whole genome shotgun (WGS) entry which is preliminary data.</text>
</comment>
<feature type="compositionally biased region" description="Low complexity" evidence="1">
    <location>
        <begin position="100"/>
        <end position="124"/>
    </location>
</feature>
<dbReference type="OrthoDB" id="8607760at2"/>